<evidence type="ECO:0008006" key="3">
    <source>
        <dbReference type="Google" id="ProtNLM"/>
    </source>
</evidence>
<dbReference type="InterPro" id="IPR011067">
    <property type="entry name" value="Plasmid_toxin/cell-grow_inhib"/>
</dbReference>
<dbReference type="InterPro" id="IPR003477">
    <property type="entry name" value="PemK-like"/>
</dbReference>
<comment type="caution">
    <text evidence="1">The sequence shown here is derived from an EMBL/GenBank/DDBJ whole genome shotgun (WGS) entry which is preliminary data.</text>
</comment>
<name>A0A0G1XLX8_9BACT</name>
<dbReference type="Proteomes" id="UP000034711">
    <property type="component" value="Unassembled WGS sequence"/>
</dbReference>
<evidence type="ECO:0000313" key="2">
    <source>
        <dbReference type="Proteomes" id="UP000034711"/>
    </source>
</evidence>
<organism evidence="1 2">
    <name type="scientific">Candidatus Uhrbacteria bacterium GW2011_GWA2_53_10</name>
    <dbReference type="NCBI Taxonomy" id="1618980"/>
    <lineage>
        <taxon>Bacteria</taxon>
        <taxon>Candidatus Uhriibacteriota</taxon>
    </lineage>
</organism>
<reference evidence="1 2" key="1">
    <citation type="journal article" date="2015" name="Nature">
        <title>rRNA introns, odd ribosomes, and small enigmatic genomes across a large radiation of phyla.</title>
        <authorList>
            <person name="Brown C.T."/>
            <person name="Hug L.A."/>
            <person name="Thomas B.C."/>
            <person name="Sharon I."/>
            <person name="Castelle C.J."/>
            <person name="Singh A."/>
            <person name="Wilkins M.J."/>
            <person name="Williams K.H."/>
            <person name="Banfield J.F."/>
        </authorList>
    </citation>
    <scope>NUCLEOTIDE SEQUENCE [LARGE SCALE GENOMIC DNA]</scope>
</reference>
<dbReference type="Gene3D" id="2.30.30.110">
    <property type="match status" value="1"/>
</dbReference>
<evidence type="ECO:0000313" key="1">
    <source>
        <dbReference type="EMBL" id="KKW31875.1"/>
    </source>
</evidence>
<dbReference type="AlphaFoldDB" id="A0A0G1XLX8"/>
<accession>A0A0G1XLX8</accession>
<sequence length="131" mass="15076">MEGAQFDRWNDKKKVINFEGSYPHFLQGQIWWAQLGQNIATEVTGKGKDFLRPVVVVQRVYGNACLAVPLTTIQRRGDYYFSFNDLKGSAQYALLAQVRYLDGKRLKYQRSDIKKDDLGRLQDALCALIKK</sequence>
<dbReference type="EMBL" id="LCRI01000042">
    <property type="protein sequence ID" value="KKW31875.1"/>
    <property type="molecule type" value="Genomic_DNA"/>
</dbReference>
<dbReference type="GO" id="GO:0003677">
    <property type="term" value="F:DNA binding"/>
    <property type="evidence" value="ECO:0007669"/>
    <property type="project" value="InterPro"/>
</dbReference>
<dbReference type="Pfam" id="PF02452">
    <property type="entry name" value="PemK_toxin"/>
    <property type="match status" value="1"/>
</dbReference>
<proteinExistence type="predicted"/>
<gene>
    <name evidence="1" type="ORF">UY77_C0042G0002</name>
</gene>
<protein>
    <recommendedName>
        <fullName evidence="3">2,4-dihydroxyhept-2-ene-1,7-dioic acid aldolase</fullName>
    </recommendedName>
</protein>
<dbReference type="SUPFAM" id="SSF50118">
    <property type="entry name" value="Cell growth inhibitor/plasmid maintenance toxic component"/>
    <property type="match status" value="1"/>
</dbReference>